<dbReference type="STRING" id="742152.A0A2H3J365"/>
<reference evidence="2 3" key="1">
    <citation type="journal article" date="2012" name="Science">
        <title>The Paleozoic origin of enzymatic lignin decomposition reconstructed from 31 fungal genomes.</title>
        <authorList>
            <person name="Floudas D."/>
            <person name="Binder M."/>
            <person name="Riley R."/>
            <person name="Barry K."/>
            <person name="Blanchette R.A."/>
            <person name="Henrissat B."/>
            <person name="Martinez A.T."/>
            <person name="Otillar R."/>
            <person name="Spatafora J.W."/>
            <person name="Yadav J.S."/>
            <person name="Aerts A."/>
            <person name="Benoit I."/>
            <person name="Boyd A."/>
            <person name="Carlson A."/>
            <person name="Copeland A."/>
            <person name="Coutinho P.M."/>
            <person name="de Vries R.P."/>
            <person name="Ferreira P."/>
            <person name="Findley K."/>
            <person name="Foster B."/>
            <person name="Gaskell J."/>
            <person name="Glotzer D."/>
            <person name="Gorecki P."/>
            <person name="Heitman J."/>
            <person name="Hesse C."/>
            <person name="Hori C."/>
            <person name="Igarashi K."/>
            <person name="Jurgens J.A."/>
            <person name="Kallen N."/>
            <person name="Kersten P."/>
            <person name="Kohler A."/>
            <person name="Kuees U."/>
            <person name="Kumar T.K.A."/>
            <person name="Kuo A."/>
            <person name="LaButti K."/>
            <person name="Larrondo L.F."/>
            <person name="Lindquist E."/>
            <person name="Ling A."/>
            <person name="Lombard V."/>
            <person name="Lucas S."/>
            <person name="Lundell T."/>
            <person name="Martin R."/>
            <person name="McLaughlin D.J."/>
            <person name="Morgenstern I."/>
            <person name="Morin E."/>
            <person name="Murat C."/>
            <person name="Nagy L.G."/>
            <person name="Nolan M."/>
            <person name="Ohm R.A."/>
            <person name="Patyshakuliyeva A."/>
            <person name="Rokas A."/>
            <person name="Ruiz-Duenas F.J."/>
            <person name="Sabat G."/>
            <person name="Salamov A."/>
            <person name="Samejima M."/>
            <person name="Schmutz J."/>
            <person name="Slot J.C."/>
            <person name="St John F."/>
            <person name="Stenlid J."/>
            <person name="Sun H."/>
            <person name="Sun S."/>
            <person name="Syed K."/>
            <person name="Tsang A."/>
            <person name="Wiebenga A."/>
            <person name="Young D."/>
            <person name="Pisabarro A."/>
            <person name="Eastwood D.C."/>
            <person name="Martin F."/>
            <person name="Cullen D."/>
            <person name="Grigoriev I.V."/>
            <person name="Hibbett D.S."/>
        </authorList>
    </citation>
    <scope>NUCLEOTIDE SEQUENCE [LARGE SCALE GENOMIC DNA]</scope>
    <source>
        <strain evidence="2 3">MD-104</strain>
    </source>
</reference>
<organism evidence="2 3">
    <name type="scientific">Wolfiporia cocos (strain MD-104)</name>
    <name type="common">Brown rot fungus</name>
    <dbReference type="NCBI Taxonomy" id="742152"/>
    <lineage>
        <taxon>Eukaryota</taxon>
        <taxon>Fungi</taxon>
        <taxon>Dikarya</taxon>
        <taxon>Basidiomycota</taxon>
        <taxon>Agaricomycotina</taxon>
        <taxon>Agaricomycetes</taxon>
        <taxon>Polyporales</taxon>
        <taxon>Phaeolaceae</taxon>
        <taxon>Wolfiporia</taxon>
    </lineage>
</organism>
<evidence type="ECO:0000313" key="3">
    <source>
        <dbReference type="Proteomes" id="UP000218811"/>
    </source>
</evidence>
<dbReference type="EMBL" id="KB467887">
    <property type="protein sequence ID" value="PCH36690.1"/>
    <property type="molecule type" value="Genomic_DNA"/>
</dbReference>
<protein>
    <submittedName>
        <fullName evidence="2">Uncharacterized protein</fullName>
    </submittedName>
</protein>
<evidence type="ECO:0000256" key="1">
    <source>
        <dbReference type="SAM" id="MobiDB-lite"/>
    </source>
</evidence>
<name>A0A2H3J365_WOLCO</name>
<dbReference type="OrthoDB" id="3147752at2759"/>
<proteinExistence type="predicted"/>
<feature type="compositionally biased region" description="Basic and acidic residues" evidence="1">
    <location>
        <begin position="1"/>
        <end position="29"/>
    </location>
</feature>
<evidence type="ECO:0000313" key="2">
    <source>
        <dbReference type="EMBL" id="PCH36690.1"/>
    </source>
</evidence>
<accession>A0A2H3J365</accession>
<dbReference type="Proteomes" id="UP000218811">
    <property type="component" value="Unassembled WGS sequence"/>
</dbReference>
<feature type="region of interest" description="Disordered" evidence="1">
    <location>
        <begin position="1"/>
        <end position="54"/>
    </location>
</feature>
<gene>
    <name evidence="2" type="ORF">WOLCODRAFT_109047</name>
</gene>
<dbReference type="AlphaFoldDB" id="A0A2H3J365"/>
<sequence>MKEVQRIKEAKEQTEKTARRYREQRDELRAQASGLQAELDGSRAHVGSISGQLQETKRDRQQLQLQLNALRREHEQTLALLDVRTAELRDAQLYLTNTDSVSDAEVLALVEQLNAQIFQAAAQIATIDFDRVVQHPVQQVTEGAKERVTALVGGKLVELLQYVRHQDDPFCLQIALQASMVELVRSFAAAWTFKAEVCDPCMLVASGVWTYLFLPKSQTVSGRWRTLARHYVRTVLPEDNEVAGDLSRYLIRYIADVFAVSGLHFEGAEDALHASISTNHGDRVKTLVESCLKLRHMIGEEMISGDFEVFVVAPGEKFDEPHAKDDCADPRAGKPSAMDHHILCTTAMGLQKIVQVGRTGSERALHTTTLLKANVALETLGSELCHSSINE</sequence>
<keyword evidence="3" id="KW-1185">Reference proteome</keyword>
<dbReference type="OMA" id="SIMAYEY"/>